<gene>
    <name evidence="2" type="ORF">G7Y89_g15784</name>
</gene>
<dbReference type="EMBL" id="JAAMPI010002690">
    <property type="protein sequence ID" value="KAF4609839.1"/>
    <property type="molecule type" value="Genomic_DNA"/>
</dbReference>
<name>A0A8H4VJ55_9HELO</name>
<proteinExistence type="predicted"/>
<feature type="compositionally biased region" description="Acidic residues" evidence="1">
    <location>
        <begin position="36"/>
        <end position="58"/>
    </location>
</feature>
<evidence type="ECO:0000256" key="1">
    <source>
        <dbReference type="SAM" id="MobiDB-lite"/>
    </source>
</evidence>
<sequence length="318" mass="36079">MPSDTHPNITDNEGDDVDSDQENKSVDNHQAHSDSDSDVDVDVSSDSESESSDKDEDIAVNGPGQIAAAPPNISPTIQPRPQIKDTKSSTRFLAFLQNFDARFGNLRFLLGDLFAWITTYLIRRHCLNGRVVADLQSRAETLRSGYGVIRLDKGTKPGCWFDFKSDLLFLTTNRSGLEDLMGQIVAKLEDELDTSEFEDIEYDDDFYSCGDPDILGPEVLPFPRSTARNIKYLAIGLDETTQKKWQKSICRGMKNEEAILMVFGHENKRTPVRFRVDKVVKGDALEEWKKEFTDLGFEVRVKIVHALYRRRVKPVRQQ</sequence>
<keyword evidence="3" id="KW-1185">Reference proteome</keyword>
<feature type="region of interest" description="Disordered" evidence="1">
    <location>
        <begin position="1"/>
        <end position="83"/>
    </location>
</feature>
<feature type="compositionally biased region" description="Basic and acidic residues" evidence="1">
    <location>
        <begin position="21"/>
        <end position="35"/>
    </location>
</feature>
<feature type="compositionally biased region" description="Polar residues" evidence="1">
    <location>
        <begin position="1"/>
        <end position="11"/>
    </location>
</feature>
<reference evidence="2 3" key="1">
    <citation type="submission" date="2020-03" db="EMBL/GenBank/DDBJ databases">
        <title>Draft Genome Sequence of Cudoniella acicularis.</title>
        <authorList>
            <person name="Buettner E."/>
            <person name="Kellner H."/>
        </authorList>
    </citation>
    <scope>NUCLEOTIDE SEQUENCE [LARGE SCALE GENOMIC DNA]</scope>
    <source>
        <strain evidence="2 3">DSM 108380</strain>
    </source>
</reference>
<comment type="caution">
    <text evidence="2">The sequence shown here is derived from an EMBL/GenBank/DDBJ whole genome shotgun (WGS) entry which is preliminary data.</text>
</comment>
<organism evidence="2 3">
    <name type="scientific">Cudoniella acicularis</name>
    <dbReference type="NCBI Taxonomy" id="354080"/>
    <lineage>
        <taxon>Eukaryota</taxon>
        <taxon>Fungi</taxon>
        <taxon>Dikarya</taxon>
        <taxon>Ascomycota</taxon>
        <taxon>Pezizomycotina</taxon>
        <taxon>Leotiomycetes</taxon>
        <taxon>Helotiales</taxon>
        <taxon>Tricladiaceae</taxon>
        <taxon>Cudoniella</taxon>
    </lineage>
</organism>
<accession>A0A8H4VJ55</accession>
<evidence type="ECO:0000313" key="3">
    <source>
        <dbReference type="Proteomes" id="UP000566819"/>
    </source>
</evidence>
<protein>
    <submittedName>
        <fullName evidence="2">Uncharacterized protein</fullName>
    </submittedName>
</protein>
<dbReference type="AlphaFoldDB" id="A0A8H4VJ55"/>
<evidence type="ECO:0000313" key="2">
    <source>
        <dbReference type="EMBL" id="KAF4609839.1"/>
    </source>
</evidence>
<dbReference type="Proteomes" id="UP000566819">
    <property type="component" value="Unassembled WGS sequence"/>
</dbReference>